<organism evidence="2 3">
    <name type="scientific">Lentilactobacillus kisonensis DSM 19906 = JCM 15041</name>
    <dbReference type="NCBI Taxonomy" id="1423766"/>
    <lineage>
        <taxon>Bacteria</taxon>
        <taxon>Bacillati</taxon>
        <taxon>Bacillota</taxon>
        <taxon>Bacilli</taxon>
        <taxon>Lactobacillales</taxon>
        <taxon>Lactobacillaceae</taxon>
        <taxon>Lentilactobacillus</taxon>
    </lineage>
</organism>
<dbReference type="Pfam" id="PF10282">
    <property type="entry name" value="Lactonase"/>
    <property type="match status" value="1"/>
</dbReference>
<dbReference type="Proteomes" id="UP000051439">
    <property type="component" value="Unassembled WGS sequence"/>
</dbReference>
<sequence length="351" mass="38980">MTETYLIGTYTRRISKGVYQLELDTDKKKLQNLEFVGAAIDPTYVAESEKKRIYAITKVKDATTGDVTGGFYEWDGTKNNYPLKVVAGIHDQETSPAYIAVDEARKLVFTANYHAGTICTYKIATDGSISRADRIMDKGTLGFRKEQQDGPHPHFINLTPDNRVVVVDLGIDKVFVYDISDAGKLTPVSELQMEDGYGPRHIAFDEKKKVAYLVGELSSNIAVLDYDSESGKLSQRNILSTIPDDWTEHNGAAAIRVSKDGRFVYVSNRGNNTIAVFSSDEKGDLKLIQRISTEGDFPRDFNLSDDESFIICLNQNSDNATLYARDADSGKLTMLQKDFAVPEGVSVLPKK</sequence>
<dbReference type="PANTHER" id="PTHR30344:SF1">
    <property type="entry name" value="6-PHOSPHOGLUCONOLACTONASE"/>
    <property type="match status" value="1"/>
</dbReference>
<gene>
    <name evidence="2" type="ORF">FC98_GL001402</name>
</gene>
<dbReference type="SUPFAM" id="SSF51004">
    <property type="entry name" value="C-terminal (heme d1) domain of cytochrome cd1-nitrite reductase"/>
    <property type="match status" value="1"/>
</dbReference>
<dbReference type="InterPro" id="IPR019405">
    <property type="entry name" value="Lactonase_7-beta_prop"/>
</dbReference>
<reference evidence="2 3" key="1">
    <citation type="journal article" date="2015" name="Genome Announc.">
        <title>Expanding the biotechnology potential of lactobacilli through comparative genomics of 213 strains and associated genera.</title>
        <authorList>
            <person name="Sun Z."/>
            <person name="Harris H.M."/>
            <person name="McCann A."/>
            <person name="Guo C."/>
            <person name="Argimon S."/>
            <person name="Zhang W."/>
            <person name="Yang X."/>
            <person name="Jeffery I.B."/>
            <person name="Cooney J.C."/>
            <person name="Kagawa T.F."/>
            <person name="Liu W."/>
            <person name="Song Y."/>
            <person name="Salvetti E."/>
            <person name="Wrobel A."/>
            <person name="Rasinkangas P."/>
            <person name="Parkhill J."/>
            <person name="Rea M.C."/>
            <person name="O'Sullivan O."/>
            <person name="Ritari J."/>
            <person name="Douillard F.P."/>
            <person name="Paul Ross R."/>
            <person name="Yang R."/>
            <person name="Briner A.E."/>
            <person name="Felis G.E."/>
            <person name="de Vos W.M."/>
            <person name="Barrangou R."/>
            <person name="Klaenhammer T.R."/>
            <person name="Caufield P.W."/>
            <person name="Cui Y."/>
            <person name="Zhang H."/>
            <person name="O'Toole P.W."/>
        </authorList>
    </citation>
    <scope>NUCLEOTIDE SEQUENCE [LARGE SCALE GENOMIC DNA]</scope>
    <source>
        <strain evidence="2 3">DSM 19906</strain>
    </source>
</reference>
<dbReference type="InterPro" id="IPR015943">
    <property type="entry name" value="WD40/YVTN_repeat-like_dom_sf"/>
</dbReference>
<evidence type="ECO:0000313" key="2">
    <source>
        <dbReference type="EMBL" id="KRL20538.1"/>
    </source>
</evidence>
<evidence type="ECO:0000256" key="1">
    <source>
        <dbReference type="ARBA" id="ARBA00005564"/>
    </source>
</evidence>
<evidence type="ECO:0000313" key="3">
    <source>
        <dbReference type="Proteomes" id="UP000051439"/>
    </source>
</evidence>
<proteinExistence type="inferred from homology"/>
<dbReference type="EMBL" id="AZEB01000024">
    <property type="protein sequence ID" value="KRL20538.1"/>
    <property type="molecule type" value="Genomic_DNA"/>
</dbReference>
<comment type="caution">
    <text evidence="2">The sequence shown here is derived from an EMBL/GenBank/DDBJ whole genome shotgun (WGS) entry which is preliminary data.</text>
</comment>
<accession>A0A0R1NST7</accession>
<dbReference type="RefSeq" id="WP_008857369.1">
    <property type="nucleotide sequence ID" value="NZ_AZEB01000024.1"/>
</dbReference>
<dbReference type="PATRIC" id="fig|1423766.4.peg.1448"/>
<dbReference type="AlphaFoldDB" id="A0A0R1NST7"/>
<comment type="similarity">
    <text evidence="1">Belongs to the cycloisomerase 2 family.</text>
</comment>
<dbReference type="PANTHER" id="PTHR30344">
    <property type="entry name" value="6-PHOSPHOGLUCONOLACTONASE-RELATED"/>
    <property type="match status" value="1"/>
</dbReference>
<dbReference type="InterPro" id="IPR011048">
    <property type="entry name" value="Haem_d1_sf"/>
</dbReference>
<protein>
    <recommendedName>
        <fullName evidence="4">6-phosphogluconolactonase</fullName>
    </recommendedName>
</protein>
<dbReference type="GO" id="GO:0005829">
    <property type="term" value="C:cytosol"/>
    <property type="evidence" value="ECO:0007669"/>
    <property type="project" value="TreeGrafter"/>
</dbReference>
<keyword evidence="3" id="KW-1185">Reference proteome</keyword>
<dbReference type="InterPro" id="IPR050282">
    <property type="entry name" value="Cycloisomerase_2"/>
</dbReference>
<dbReference type="GO" id="GO:0017057">
    <property type="term" value="F:6-phosphogluconolactonase activity"/>
    <property type="evidence" value="ECO:0007669"/>
    <property type="project" value="TreeGrafter"/>
</dbReference>
<dbReference type="Gene3D" id="2.130.10.10">
    <property type="entry name" value="YVTN repeat-like/Quinoprotein amine dehydrogenase"/>
    <property type="match status" value="1"/>
</dbReference>
<name>A0A0R1NST7_9LACO</name>
<evidence type="ECO:0008006" key="4">
    <source>
        <dbReference type="Google" id="ProtNLM"/>
    </source>
</evidence>